<sequence>MEEEKMNLRLDTNVQKLQTLAVQADMLSVKYELESSRGQELSSLLREIRVLQKEMQDQMQERLEKIQPDMAEKMIESQKNMMTQLTQLLVGGNDKERTLWLILKKDIMMDPSTLQALLLQKYSPKLRNTHAGPLSQSGLNGFKLAPQCQ</sequence>
<dbReference type="EMBL" id="JABFAF010279109">
    <property type="protein sequence ID" value="MBA0881324.1"/>
    <property type="molecule type" value="Genomic_DNA"/>
</dbReference>
<name>A0A7J9NDP0_GOSSC</name>
<organism evidence="1 2">
    <name type="scientific">Gossypium schwendimanii</name>
    <name type="common">Cotton</name>
    <dbReference type="NCBI Taxonomy" id="34291"/>
    <lineage>
        <taxon>Eukaryota</taxon>
        <taxon>Viridiplantae</taxon>
        <taxon>Streptophyta</taxon>
        <taxon>Embryophyta</taxon>
        <taxon>Tracheophyta</taxon>
        <taxon>Spermatophyta</taxon>
        <taxon>Magnoliopsida</taxon>
        <taxon>eudicotyledons</taxon>
        <taxon>Gunneridae</taxon>
        <taxon>Pentapetalae</taxon>
        <taxon>rosids</taxon>
        <taxon>malvids</taxon>
        <taxon>Malvales</taxon>
        <taxon>Malvaceae</taxon>
        <taxon>Malvoideae</taxon>
        <taxon>Gossypium</taxon>
    </lineage>
</organism>
<gene>
    <name evidence="1" type="ORF">Goshw_017525</name>
</gene>
<evidence type="ECO:0000313" key="1">
    <source>
        <dbReference type="EMBL" id="MBA0881324.1"/>
    </source>
</evidence>
<keyword evidence="2" id="KW-1185">Reference proteome</keyword>
<accession>A0A7J9NDP0</accession>
<evidence type="ECO:0000313" key="2">
    <source>
        <dbReference type="Proteomes" id="UP000593576"/>
    </source>
</evidence>
<dbReference type="Proteomes" id="UP000593576">
    <property type="component" value="Unassembled WGS sequence"/>
</dbReference>
<dbReference type="AlphaFoldDB" id="A0A7J9NDP0"/>
<reference evidence="1 2" key="1">
    <citation type="journal article" date="2019" name="Genome Biol. Evol.">
        <title>Insights into the evolution of the New World diploid cottons (Gossypium, subgenus Houzingenia) based on genome sequencing.</title>
        <authorList>
            <person name="Grover C.E."/>
            <person name="Arick M.A. 2nd"/>
            <person name="Thrash A."/>
            <person name="Conover J.L."/>
            <person name="Sanders W.S."/>
            <person name="Peterson D.G."/>
            <person name="Frelichowski J.E."/>
            <person name="Scheffler J.A."/>
            <person name="Scheffler B.E."/>
            <person name="Wendel J.F."/>
        </authorList>
    </citation>
    <scope>NUCLEOTIDE SEQUENCE [LARGE SCALE GENOMIC DNA]</scope>
    <source>
        <strain evidence="1">1</strain>
        <tissue evidence="1">Leaf</tissue>
    </source>
</reference>
<protein>
    <submittedName>
        <fullName evidence="1">Uncharacterized protein</fullName>
    </submittedName>
</protein>
<proteinExistence type="predicted"/>
<comment type="caution">
    <text evidence="1">The sequence shown here is derived from an EMBL/GenBank/DDBJ whole genome shotgun (WGS) entry which is preliminary data.</text>
</comment>